<feature type="compositionally biased region" description="Basic and acidic residues" evidence="1">
    <location>
        <begin position="1"/>
        <end position="14"/>
    </location>
</feature>
<dbReference type="EMBL" id="BNJK01000001">
    <property type="protein sequence ID" value="GHO97038.1"/>
    <property type="molecule type" value="Genomic_DNA"/>
</dbReference>
<dbReference type="AlphaFoldDB" id="A0A8J3IMZ0"/>
<dbReference type="Proteomes" id="UP000597444">
    <property type="component" value="Unassembled WGS sequence"/>
</dbReference>
<proteinExistence type="predicted"/>
<keyword evidence="3" id="KW-1185">Reference proteome</keyword>
<dbReference type="RefSeq" id="WP_220207627.1">
    <property type="nucleotide sequence ID" value="NZ_BNJK01000001.1"/>
</dbReference>
<accession>A0A8J3IMZ0</accession>
<protein>
    <submittedName>
        <fullName evidence="2">Uncharacterized protein</fullName>
    </submittedName>
</protein>
<feature type="region of interest" description="Disordered" evidence="1">
    <location>
        <begin position="1"/>
        <end position="49"/>
    </location>
</feature>
<evidence type="ECO:0000313" key="3">
    <source>
        <dbReference type="Proteomes" id="UP000597444"/>
    </source>
</evidence>
<organism evidence="2 3">
    <name type="scientific">Reticulibacter mediterranei</name>
    <dbReference type="NCBI Taxonomy" id="2778369"/>
    <lineage>
        <taxon>Bacteria</taxon>
        <taxon>Bacillati</taxon>
        <taxon>Chloroflexota</taxon>
        <taxon>Ktedonobacteria</taxon>
        <taxon>Ktedonobacterales</taxon>
        <taxon>Reticulibacteraceae</taxon>
        <taxon>Reticulibacter</taxon>
    </lineage>
</organism>
<comment type="caution">
    <text evidence="2">The sequence shown here is derived from an EMBL/GenBank/DDBJ whole genome shotgun (WGS) entry which is preliminary data.</text>
</comment>
<reference evidence="2" key="1">
    <citation type="submission" date="2020-10" db="EMBL/GenBank/DDBJ databases">
        <title>Taxonomic study of unclassified bacteria belonging to the class Ktedonobacteria.</title>
        <authorList>
            <person name="Yabe S."/>
            <person name="Wang C.M."/>
            <person name="Zheng Y."/>
            <person name="Sakai Y."/>
            <person name="Cavaletti L."/>
            <person name="Monciardini P."/>
            <person name="Donadio S."/>
        </authorList>
    </citation>
    <scope>NUCLEOTIDE SEQUENCE</scope>
    <source>
        <strain evidence="2">ID150040</strain>
    </source>
</reference>
<sequence length="263" mass="30121">MPKPGDVPRSRDVSQSKTYNTGEWDGYKISATASGSERSSPPPGVPHQGFVEGALEQLERLNLRGGSSRGDAKGKESDKMEEMIEENIWYNVWEWHNLLCLDFNEQNKQISNKRVKVNADIRNAKKMEEKDKISKEAAKEIYKEGESRLLKLDNEEEGVDHNRKYLEEIKIIYLFMANNGYKITKVHFSPKFAAQKMLGPFSIDTNIKRDLEEIGVKVDEDETAGRTTISFDLERKSLRRLKSKLMEIAGTILDKKLDKKHSV</sequence>
<gene>
    <name evidence="2" type="ORF">KSF_070860</name>
</gene>
<name>A0A8J3IMZ0_9CHLR</name>
<evidence type="ECO:0000313" key="2">
    <source>
        <dbReference type="EMBL" id="GHO97038.1"/>
    </source>
</evidence>
<evidence type="ECO:0000256" key="1">
    <source>
        <dbReference type="SAM" id="MobiDB-lite"/>
    </source>
</evidence>